<protein>
    <submittedName>
        <fullName evidence="1">Uncharacterized protein</fullName>
    </submittedName>
</protein>
<reference evidence="1 2" key="1">
    <citation type="submission" date="2020-08" db="EMBL/GenBank/DDBJ databases">
        <title>Amycolatopsis echigonensis JCM 21831.</title>
        <authorList>
            <person name="Tedsree N."/>
            <person name="Kuncharoen N."/>
            <person name="Likhitwitayawuid K."/>
            <person name="Tanasupawat S."/>
        </authorList>
    </citation>
    <scope>NUCLEOTIDE SEQUENCE [LARGE SCALE GENOMIC DNA]</scope>
    <source>
        <strain evidence="1 2">JCM 21831</strain>
    </source>
</reference>
<proteinExistence type="predicted"/>
<evidence type="ECO:0000313" key="1">
    <source>
        <dbReference type="EMBL" id="MBB2505692.1"/>
    </source>
</evidence>
<dbReference type="EMBL" id="JACJHR010000117">
    <property type="protein sequence ID" value="MBB2505692.1"/>
    <property type="molecule type" value="Genomic_DNA"/>
</dbReference>
<sequence>MFPSADPKLAEHLLFAVFAAAALRVLAAAKGRLGYPRSTTQSRSELQVVQ</sequence>
<organism evidence="1 2">
    <name type="scientific">Amycolatopsis echigonensis</name>
    <dbReference type="NCBI Taxonomy" id="2576905"/>
    <lineage>
        <taxon>Bacteria</taxon>
        <taxon>Bacillati</taxon>
        <taxon>Actinomycetota</taxon>
        <taxon>Actinomycetes</taxon>
        <taxon>Pseudonocardiales</taxon>
        <taxon>Pseudonocardiaceae</taxon>
        <taxon>Amycolatopsis</taxon>
    </lineage>
</organism>
<comment type="caution">
    <text evidence="1">The sequence shown here is derived from an EMBL/GenBank/DDBJ whole genome shotgun (WGS) entry which is preliminary data.</text>
</comment>
<name>A0A8E1W8R6_9PSEU</name>
<dbReference type="AlphaFoldDB" id="A0A8E1W8R6"/>
<evidence type="ECO:0000313" key="2">
    <source>
        <dbReference type="Proteomes" id="UP000550260"/>
    </source>
</evidence>
<accession>A0A8E1W8R6</accession>
<gene>
    <name evidence="1" type="ORF">H5411_42055</name>
</gene>
<dbReference type="Proteomes" id="UP000550260">
    <property type="component" value="Unassembled WGS sequence"/>
</dbReference>
<dbReference type="RefSeq" id="WP_183127163.1">
    <property type="nucleotide sequence ID" value="NZ_JACJHR010000117.1"/>
</dbReference>